<dbReference type="KEGG" id="acan:ACA1_100930"/>
<dbReference type="GO" id="GO:0006281">
    <property type="term" value="P:DNA repair"/>
    <property type="evidence" value="ECO:0007669"/>
    <property type="project" value="TreeGrafter"/>
</dbReference>
<dbReference type="InterPro" id="IPR013826">
    <property type="entry name" value="Topo_IA_cen_sub3"/>
</dbReference>
<evidence type="ECO:0000313" key="12">
    <source>
        <dbReference type="EMBL" id="ELR12062.1"/>
    </source>
</evidence>
<feature type="compositionally biased region" description="Acidic residues" evidence="8">
    <location>
        <begin position="760"/>
        <end position="769"/>
    </location>
</feature>
<evidence type="ECO:0000256" key="8">
    <source>
        <dbReference type="SAM" id="MobiDB-lite"/>
    </source>
</evidence>
<dbReference type="SUPFAM" id="SSF68906">
    <property type="entry name" value="SAP domain"/>
    <property type="match status" value="1"/>
</dbReference>
<feature type="compositionally biased region" description="Low complexity" evidence="8">
    <location>
        <begin position="143"/>
        <end position="154"/>
    </location>
</feature>
<reference evidence="12 13" key="1">
    <citation type="journal article" date="2013" name="Genome Biol.">
        <title>Genome of Acanthamoeba castellanii highlights extensive lateral gene transfer and early evolution of tyrosine kinase signaling.</title>
        <authorList>
            <person name="Clarke M."/>
            <person name="Lohan A.J."/>
            <person name="Liu B."/>
            <person name="Lagkouvardos I."/>
            <person name="Roy S."/>
            <person name="Zafar N."/>
            <person name="Bertelli C."/>
            <person name="Schilde C."/>
            <person name="Kianianmomeni A."/>
            <person name="Burglin T.R."/>
            <person name="Frech C."/>
            <person name="Turcotte B."/>
            <person name="Kopec K.O."/>
            <person name="Synnott J.M."/>
            <person name="Choo C."/>
            <person name="Paponov I."/>
            <person name="Finkler A."/>
            <person name="Soon Heng Tan C."/>
            <person name="Hutchins A.P."/>
            <person name="Weinmeier T."/>
            <person name="Rattei T."/>
            <person name="Chu J.S."/>
            <person name="Gimenez G."/>
            <person name="Irimia M."/>
            <person name="Rigden D.J."/>
            <person name="Fitzpatrick D.A."/>
            <person name="Lorenzo-Morales J."/>
            <person name="Bateman A."/>
            <person name="Chiu C.H."/>
            <person name="Tang P."/>
            <person name="Hegemann P."/>
            <person name="Fromm H."/>
            <person name="Raoult D."/>
            <person name="Greub G."/>
            <person name="Miranda-Saavedra D."/>
            <person name="Chen N."/>
            <person name="Nash P."/>
            <person name="Ginger M.L."/>
            <person name="Horn M."/>
            <person name="Schaap P."/>
            <person name="Caler L."/>
            <person name="Loftus B."/>
        </authorList>
    </citation>
    <scope>NUCLEOTIDE SEQUENCE [LARGE SCALE GENOMIC DNA]</scope>
    <source>
        <strain evidence="12 13">Neff</strain>
    </source>
</reference>
<evidence type="ECO:0000259" key="11">
    <source>
        <dbReference type="PROSITE" id="PS52039"/>
    </source>
</evidence>
<evidence type="ECO:0000259" key="9">
    <source>
        <dbReference type="PROSITE" id="PS50800"/>
    </source>
</evidence>
<dbReference type="InterPro" id="IPR003034">
    <property type="entry name" value="SAP_dom"/>
</dbReference>
<keyword evidence="13" id="KW-1185">Reference proteome</keyword>
<dbReference type="InterPro" id="IPR013497">
    <property type="entry name" value="Topo_IA_cen"/>
</dbReference>
<dbReference type="InterPro" id="IPR023405">
    <property type="entry name" value="Topo_IA_core_domain"/>
</dbReference>
<feature type="compositionally biased region" description="Basic and acidic residues" evidence="8">
    <location>
        <begin position="122"/>
        <end position="133"/>
    </location>
</feature>
<comment type="function">
    <text evidence="7">Introduces a single-strand break via transesterification at a target site in duplex DNA. Releases the supercoiling and torsional tension of DNA introduced during the DNA replication and transcription by transiently cleaving and rejoining one strand of the DNA duplex. The scissile phosphodiester is attacked by the catalytic tyrosine of the enzyme, resulting in the formation of a DNA-(5'-phosphotyrosyl)-enzyme intermediate and the expulsion of a 3'-OH DNA strand.</text>
</comment>
<proteinExistence type="inferred from homology"/>
<evidence type="ECO:0000256" key="3">
    <source>
        <dbReference type="ARBA" id="ARBA00012891"/>
    </source>
</evidence>
<feature type="compositionally biased region" description="Gly residues" evidence="8">
    <location>
        <begin position="1077"/>
        <end position="1087"/>
    </location>
</feature>
<dbReference type="PANTHER" id="PTHR11390:SF21">
    <property type="entry name" value="DNA TOPOISOMERASE 3-ALPHA"/>
    <property type="match status" value="1"/>
</dbReference>
<dbReference type="InterPro" id="IPR036361">
    <property type="entry name" value="SAP_dom_sf"/>
</dbReference>
<evidence type="ECO:0000256" key="1">
    <source>
        <dbReference type="ARBA" id="ARBA00000213"/>
    </source>
</evidence>
<feature type="compositionally biased region" description="Basic and acidic residues" evidence="8">
    <location>
        <begin position="32"/>
        <end position="89"/>
    </location>
</feature>
<evidence type="ECO:0000256" key="5">
    <source>
        <dbReference type="ARBA" id="ARBA00023125"/>
    </source>
</evidence>
<name>L8GGF9_ACACF</name>
<dbReference type="PROSITE" id="PS52039">
    <property type="entry name" value="TOPO_IA_2"/>
    <property type="match status" value="1"/>
</dbReference>
<dbReference type="Gene3D" id="1.10.290.10">
    <property type="entry name" value="Topoisomerase I, domain 4"/>
    <property type="match status" value="1"/>
</dbReference>
<dbReference type="SMART" id="SM00493">
    <property type="entry name" value="TOPRIM"/>
    <property type="match status" value="1"/>
</dbReference>
<dbReference type="InterPro" id="IPR034144">
    <property type="entry name" value="TOPRIM_TopoIII"/>
</dbReference>
<dbReference type="InterPro" id="IPR003601">
    <property type="entry name" value="Topo_IA_2"/>
</dbReference>
<dbReference type="GO" id="GO:0003677">
    <property type="term" value="F:DNA binding"/>
    <property type="evidence" value="ECO:0007669"/>
    <property type="project" value="UniProtKB-KW"/>
</dbReference>
<feature type="region of interest" description="Disordered" evidence="8">
    <location>
        <begin position="734"/>
        <end position="770"/>
    </location>
</feature>
<dbReference type="SMART" id="SM00513">
    <property type="entry name" value="SAP"/>
    <property type="match status" value="1"/>
</dbReference>
<dbReference type="SUPFAM" id="SSF56712">
    <property type="entry name" value="Prokaryotic type I DNA topoisomerase"/>
    <property type="match status" value="1"/>
</dbReference>
<dbReference type="PROSITE" id="PS00396">
    <property type="entry name" value="TOPO_IA_1"/>
    <property type="match status" value="1"/>
</dbReference>
<dbReference type="OrthoDB" id="430051at2759"/>
<protein>
    <recommendedName>
        <fullName evidence="3 7">DNA topoisomerase</fullName>
        <ecNumber evidence="3 7">5.6.2.1</ecNumber>
    </recommendedName>
</protein>
<dbReference type="InterPro" id="IPR025589">
    <property type="entry name" value="Toprim_C_rpt"/>
</dbReference>
<dbReference type="GO" id="GO:0003917">
    <property type="term" value="F:DNA topoisomerase type I (single strand cut, ATP-independent) activity"/>
    <property type="evidence" value="ECO:0007669"/>
    <property type="project" value="UniProtKB-EC"/>
</dbReference>
<organism evidence="12 13">
    <name type="scientific">Acanthamoeba castellanii (strain ATCC 30010 / Neff)</name>
    <dbReference type="NCBI Taxonomy" id="1257118"/>
    <lineage>
        <taxon>Eukaryota</taxon>
        <taxon>Amoebozoa</taxon>
        <taxon>Discosea</taxon>
        <taxon>Longamoebia</taxon>
        <taxon>Centramoebida</taxon>
        <taxon>Acanthamoebidae</taxon>
        <taxon>Acanthamoeba</taxon>
    </lineage>
</organism>
<dbReference type="Gene3D" id="1.10.460.10">
    <property type="entry name" value="Topoisomerase I, domain 2"/>
    <property type="match status" value="1"/>
</dbReference>
<feature type="region of interest" description="Disordered" evidence="8">
    <location>
        <begin position="1076"/>
        <end position="1105"/>
    </location>
</feature>
<evidence type="ECO:0000259" key="10">
    <source>
        <dbReference type="PROSITE" id="PS50880"/>
    </source>
</evidence>
<evidence type="ECO:0000256" key="7">
    <source>
        <dbReference type="RuleBase" id="RU362092"/>
    </source>
</evidence>
<dbReference type="AlphaFoldDB" id="L8GGF9"/>
<accession>L8GGF9</accession>
<dbReference type="Gene3D" id="1.10.720.30">
    <property type="entry name" value="SAP domain"/>
    <property type="match status" value="1"/>
</dbReference>
<evidence type="ECO:0000256" key="2">
    <source>
        <dbReference type="ARBA" id="ARBA00009446"/>
    </source>
</evidence>
<dbReference type="EC" id="5.6.2.1" evidence="3 7"/>
<dbReference type="PRINTS" id="PR00417">
    <property type="entry name" value="PRTPISMRASEI"/>
</dbReference>
<dbReference type="GeneID" id="14912572"/>
<dbReference type="GO" id="GO:0006265">
    <property type="term" value="P:DNA topological change"/>
    <property type="evidence" value="ECO:0007669"/>
    <property type="project" value="InterPro"/>
</dbReference>
<dbReference type="Pfam" id="PF01131">
    <property type="entry name" value="Topoisom_bac"/>
    <property type="match status" value="1"/>
</dbReference>
<keyword evidence="4 7" id="KW-0799">Topoisomerase</keyword>
<dbReference type="SMART" id="SM00436">
    <property type="entry name" value="TOP1Bc"/>
    <property type="match status" value="1"/>
</dbReference>
<feature type="domain" description="SAP" evidence="9">
    <location>
        <begin position="188"/>
        <end position="222"/>
    </location>
</feature>
<feature type="compositionally biased region" description="Low complexity" evidence="8">
    <location>
        <begin position="964"/>
        <end position="975"/>
    </location>
</feature>
<dbReference type="STRING" id="1257118.L8GGF9"/>
<comment type="catalytic activity">
    <reaction evidence="1 7">
        <text>ATP-independent breakage of single-stranded DNA, followed by passage and rejoining.</text>
        <dbReference type="EC" id="5.6.2.1"/>
    </reaction>
</comment>
<dbReference type="VEuPathDB" id="AmoebaDB:ACA1_100930"/>
<evidence type="ECO:0000256" key="6">
    <source>
        <dbReference type="ARBA" id="ARBA00023235"/>
    </source>
</evidence>
<feature type="domain" description="Topo IA-type catalytic" evidence="11">
    <location>
        <begin position="405"/>
        <end position="931"/>
    </location>
</feature>
<feature type="compositionally biased region" description="Basic and acidic residues" evidence="8">
    <location>
        <begin position="155"/>
        <end position="181"/>
    </location>
</feature>
<dbReference type="Pfam" id="PF13342">
    <property type="entry name" value="Toprim_Crpt"/>
    <property type="match status" value="1"/>
</dbReference>
<dbReference type="PROSITE" id="PS50880">
    <property type="entry name" value="TOPRIM"/>
    <property type="match status" value="1"/>
</dbReference>
<dbReference type="Gene3D" id="2.70.20.10">
    <property type="entry name" value="Topoisomerase I, domain 3"/>
    <property type="match status" value="1"/>
</dbReference>
<dbReference type="PANTHER" id="PTHR11390">
    <property type="entry name" value="PROKARYOTIC DNA TOPOISOMERASE"/>
    <property type="match status" value="1"/>
</dbReference>
<dbReference type="Gene3D" id="3.40.50.140">
    <property type="match status" value="1"/>
</dbReference>
<dbReference type="CDD" id="cd03362">
    <property type="entry name" value="TOPRIM_TopoIA_TopoIII"/>
    <property type="match status" value="1"/>
</dbReference>
<feature type="compositionally biased region" description="Low complexity" evidence="8">
    <location>
        <begin position="90"/>
        <end position="101"/>
    </location>
</feature>
<dbReference type="SMART" id="SM00437">
    <property type="entry name" value="TOP1Ac"/>
    <property type="match status" value="1"/>
</dbReference>
<comment type="similarity">
    <text evidence="2 7">Belongs to the type IA topoisomerase family.</text>
</comment>
<dbReference type="InterPro" id="IPR023406">
    <property type="entry name" value="Topo_IA_AS"/>
</dbReference>
<sequence length="1105" mass="122267">MLVGPRFTNSIIGSHLHFIPRLSFTTRGRPRKSVEEVATPKEPKEQSGAKAKKVAEGQTTEKKTKKEAPATEAKETVPKAKKARAEKAAKPTAKLPKTTLEAVKTAKKAATQRAEVEAPDELLNKAEAKAPEKRPKKGKVELTTQVATATGGAAERTEAVKEEKPARVVEAKRGETTKEDAEAALPKWEHLTQAQLKEECKKRRLKVTGSKQQLVERLQEATRPPPAAAVEPQPQGPVIRIIVAEKKSAAENIARALGIKKFKKEGAKEPGFIGNVELTPNGVQVVPDESGSGGATVVTWASGHLFELQKYAMWKLDKLPMLPSEWTFSCKGPAQKRQFEVIRRLFESADEIVNACDAGREGELIFREIFEQAKPKAPFKRLWISSLTDEAIKEGFRKLQAGTEYDSLYHSALARTKADWLIGMNATQVYTLSYRPKVPSFQGKEAVSLGRVQTPVLKMIVDRWKAAHNFKPGSQGHAPRLQEPYWELHLRCRPQGSDEHLRLKYFSPEAASERIASEQEAEDVRHALGPVCTVQQLTHKRRIEKPPKLFDLTALQSSGSESFACHCPNREANRRYGYTAERTLGALQGLYEHHKLISYPRTDSRYLTKDIFNDVNTILDGIGKHSMYAPAIEDVRNSKRLSLSNKAVFDAGKVSDHHAIIPTTNIPSEKTLAHLSPDERKLYHLIVSPCFMPDCEKQHTELVAVNKSKHFRGRGVELVKPGWRSVYSLSPFAAPQDGSSVDEKEVDDQSTTGDGGDSIGDGDEEEATTDDGNLCSIASKLKENDTLACVLPAEVKCEHTRPPPLLNEASLLFLMETAAKYVAKKGAYDAENEADDGAEESLKEFGLGTPATRAQTIERLIAVKYVRREGKKLVPTEKGKILIELLQKTHSSLTSPQMTGQWEKRLQDIAKGEGSHEAFVEDIKRFTEQVVDEAKVGATRLPDFRKMMRTINQQEEGTPQTSEAAGAEAATQARGGWEEEEEEVLGDCWKCGKGHVVSRARSNRWTCSTESCDFIIWKTTASREMQREELKELLTEGVTPFLSGFKSRAGKPFEARLAINQDGKVVMMFPFTVRRSAGGGSGGGHSRGGLSRRLPGITESSETDE</sequence>
<evidence type="ECO:0000256" key="4">
    <source>
        <dbReference type="ARBA" id="ARBA00023029"/>
    </source>
</evidence>
<dbReference type="PROSITE" id="PS50800">
    <property type="entry name" value="SAP"/>
    <property type="match status" value="1"/>
</dbReference>
<keyword evidence="6 7" id="KW-0413">Isomerase</keyword>
<feature type="region of interest" description="Disordered" evidence="8">
    <location>
        <begin position="27"/>
        <end position="185"/>
    </location>
</feature>
<dbReference type="InterPro" id="IPR013824">
    <property type="entry name" value="Topo_IA_cen_sub1"/>
</dbReference>
<dbReference type="EMBL" id="KB008133">
    <property type="protein sequence ID" value="ELR12062.1"/>
    <property type="molecule type" value="Genomic_DNA"/>
</dbReference>
<evidence type="ECO:0000313" key="13">
    <source>
        <dbReference type="Proteomes" id="UP000011083"/>
    </source>
</evidence>
<dbReference type="CDD" id="cd00186">
    <property type="entry name" value="TOP1Ac"/>
    <property type="match status" value="1"/>
</dbReference>
<dbReference type="InterPro" id="IPR000380">
    <property type="entry name" value="Topo_IA"/>
</dbReference>
<gene>
    <name evidence="12" type="ORF">ACA1_100930</name>
</gene>
<dbReference type="InterPro" id="IPR013825">
    <property type="entry name" value="Topo_IA_cen_sub2"/>
</dbReference>
<feature type="domain" description="Toprim" evidence="10">
    <location>
        <begin position="239"/>
        <end position="388"/>
    </location>
</feature>
<feature type="compositionally biased region" description="Polar residues" evidence="8">
    <location>
        <begin position="954"/>
        <end position="963"/>
    </location>
</feature>
<dbReference type="GO" id="GO:0006310">
    <property type="term" value="P:DNA recombination"/>
    <property type="evidence" value="ECO:0007669"/>
    <property type="project" value="TreeGrafter"/>
</dbReference>
<keyword evidence="5 7" id="KW-0238">DNA-binding</keyword>
<dbReference type="Pfam" id="PF01751">
    <property type="entry name" value="Toprim"/>
    <property type="match status" value="1"/>
</dbReference>
<dbReference type="InterPro" id="IPR006171">
    <property type="entry name" value="TOPRIM_dom"/>
</dbReference>
<dbReference type="InterPro" id="IPR003602">
    <property type="entry name" value="Topo_IA_DNA-bd_dom"/>
</dbReference>
<dbReference type="Pfam" id="PF02037">
    <property type="entry name" value="SAP"/>
    <property type="match status" value="1"/>
</dbReference>
<feature type="region of interest" description="Disordered" evidence="8">
    <location>
        <begin position="954"/>
        <end position="977"/>
    </location>
</feature>
<dbReference type="RefSeq" id="XP_004334075.1">
    <property type="nucleotide sequence ID" value="XM_004334027.1"/>
</dbReference>
<dbReference type="Proteomes" id="UP000011083">
    <property type="component" value="Unassembled WGS sequence"/>
</dbReference>